<protein>
    <submittedName>
        <fullName evidence="1">Uncharacterized protein</fullName>
    </submittedName>
</protein>
<name>A0A2M7B523_9BACT</name>
<proteinExistence type="predicted"/>
<organism evidence="1 2">
    <name type="scientific">Candidatus Wolfebacteria bacterium CG03_land_8_20_14_0_80_40_12</name>
    <dbReference type="NCBI Taxonomy" id="1975069"/>
    <lineage>
        <taxon>Bacteria</taxon>
        <taxon>Candidatus Wolfeibacteriota</taxon>
    </lineage>
</organism>
<feature type="non-terminal residue" evidence="1">
    <location>
        <position position="77"/>
    </location>
</feature>
<comment type="caution">
    <text evidence="1">The sequence shown here is derived from an EMBL/GenBank/DDBJ whole genome shotgun (WGS) entry which is preliminary data.</text>
</comment>
<dbReference type="AlphaFoldDB" id="A0A2M7B523"/>
<evidence type="ECO:0000313" key="1">
    <source>
        <dbReference type="EMBL" id="PIU98221.1"/>
    </source>
</evidence>
<feature type="non-terminal residue" evidence="1">
    <location>
        <position position="1"/>
    </location>
</feature>
<gene>
    <name evidence="1" type="ORF">COS61_02705</name>
</gene>
<sequence>SNDNNVGTATYKQRVILQRVPQYTNVTVQNNGSLTASAWDGKKGGVLAFYASGAVDVQTGASINMQGMGYRGTYNTA</sequence>
<accession>A0A2M7B523</accession>
<dbReference type="Proteomes" id="UP000228949">
    <property type="component" value="Unassembled WGS sequence"/>
</dbReference>
<reference evidence="2" key="1">
    <citation type="submission" date="2017-09" db="EMBL/GenBank/DDBJ databases">
        <title>Depth-based differentiation of microbial function through sediment-hosted aquifers and enrichment of novel symbionts in the deep terrestrial subsurface.</title>
        <authorList>
            <person name="Probst A.J."/>
            <person name="Ladd B."/>
            <person name="Jarett J.K."/>
            <person name="Geller-Mcgrath D.E."/>
            <person name="Sieber C.M.K."/>
            <person name="Emerson J.B."/>
            <person name="Anantharaman K."/>
            <person name="Thomas B.C."/>
            <person name="Malmstrom R."/>
            <person name="Stieglmeier M."/>
            <person name="Klingl A."/>
            <person name="Woyke T."/>
            <person name="Ryan C.M."/>
            <person name="Banfield J.F."/>
        </authorList>
    </citation>
    <scope>NUCLEOTIDE SEQUENCE [LARGE SCALE GENOMIC DNA]</scope>
</reference>
<dbReference type="EMBL" id="PEVJ01000065">
    <property type="protein sequence ID" value="PIU98221.1"/>
    <property type="molecule type" value="Genomic_DNA"/>
</dbReference>
<evidence type="ECO:0000313" key="2">
    <source>
        <dbReference type="Proteomes" id="UP000228949"/>
    </source>
</evidence>